<reference evidence="3" key="1">
    <citation type="submission" date="2016-10" db="EMBL/GenBank/DDBJ databases">
        <authorList>
            <person name="Varghese N."/>
            <person name="Submissions S."/>
        </authorList>
    </citation>
    <scope>NUCLEOTIDE SEQUENCE [LARGE SCALE GENOMIC DNA]</scope>
    <source>
        <strain evidence="3">XBD2006</strain>
    </source>
</reference>
<dbReference type="InterPro" id="IPR010982">
    <property type="entry name" value="Lambda_DNA-bd_dom_sf"/>
</dbReference>
<dbReference type="InterPro" id="IPR001387">
    <property type="entry name" value="Cro/C1-type_HTH"/>
</dbReference>
<organism evidence="2 3">
    <name type="scientific">Butyrivibrio hungatei</name>
    <dbReference type="NCBI Taxonomy" id="185008"/>
    <lineage>
        <taxon>Bacteria</taxon>
        <taxon>Bacillati</taxon>
        <taxon>Bacillota</taxon>
        <taxon>Clostridia</taxon>
        <taxon>Lachnospirales</taxon>
        <taxon>Lachnospiraceae</taxon>
        <taxon>Butyrivibrio</taxon>
    </lineage>
</organism>
<dbReference type="Gene3D" id="1.10.260.40">
    <property type="entry name" value="lambda repressor-like DNA-binding domains"/>
    <property type="match status" value="1"/>
</dbReference>
<dbReference type="PROSITE" id="PS50943">
    <property type="entry name" value="HTH_CROC1"/>
    <property type="match status" value="1"/>
</dbReference>
<dbReference type="PANTHER" id="PTHR43236">
    <property type="entry name" value="ANTITOXIN HIGA1"/>
    <property type="match status" value="1"/>
</dbReference>
<sequence length="108" mass="11727">MSNDLGKRISDLLKQNGLSQKELAEKIGVTNASMSRYINGERIPKGPVVASIAGVLHVEAGYLLGMATSEEDPELEFYKTQRAIARNAKNWTPKQKADLVNAIIGAES</sequence>
<evidence type="ECO:0000313" key="3">
    <source>
        <dbReference type="Proteomes" id="UP000183047"/>
    </source>
</evidence>
<dbReference type="EMBL" id="FMUR01000004">
    <property type="protein sequence ID" value="SCX88963.1"/>
    <property type="molecule type" value="Genomic_DNA"/>
</dbReference>
<name>A0A1G5BFM0_9FIRM</name>
<accession>A0A1G5BFM0</accession>
<dbReference type="Pfam" id="PF01381">
    <property type="entry name" value="HTH_3"/>
    <property type="match status" value="1"/>
</dbReference>
<keyword evidence="3" id="KW-1185">Reference proteome</keyword>
<gene>
    <name evidence="2" type="ORF">SAMN02910451_00709</name>
</gene>
<dbReference type="SMART" id="SM00530">
    <property type="entry name" value="HTH_XRE"/>
    <property type="match status" value="1"/>
</dbReference>
<dbReference type="SUPFAM" id="SSF47413">
    <property type="entry name" value="lambda repressor-like DNA-binding domains"/>
    <property type="match status" value="1"/>
</dbReference>
<dbReference type="PANTHER" id="PTHR43236:SF1">
    <property type="entry name" value="BLL7220 PROTEIN"/>
    <property type="match status" value="1"/>
</dbReference>
<dbReference type="RefSeq" id="WP_074461451.1">
    <property type="nucleotide sequence ID" value="NZ_FMUR01000004.1"/>
</dbReference>
<dbReference type="GO" id="GO:0003677">
    <property type="term" value="F:DNA binding"/>
    <property type="evidence" value="ECO:0007669"/>
    <property type="project" value="InterPro"/>
</dbReference>
<dbReference type="InterPro" id="IPR052345">
    <property type="entry name" value="Rad_response_metalloprotease"/>
</dbReference>
<evidence type="ECO:0000313" key="2">
    <source>
        <dbReference type="EMBL" id="SCX88963.1"/>
    </source>
</evidence>
<dbReference type="CDD" id="cd00093">
    <property type="entry name" value="HTH_XRE"/>
    <property type="match status" value="1"/>
</dbReference>
<feature type="domain" description="HTH cro/C1-type" evidence="1">
    <location>
        <begin position="9"/>
        <end position="63"/>
    </location>
</feature>
<dbReference type="OrthoDB" id="2002959at2"/>
<dbReference type="Proteomes" id="UP000183047">
    <property type="component" value="Unassembled WGS sequence"/>
</dbReference>
<dbReference type="AlphaFoldDB" id="A0A1G5BFM0"/>
<protein>
    <submittedName>
        <fullName evidence="2">Transcriptional regulator, contains XRE-family HTH domain</fullName>
    </submittedName>
</protein>
<proteinExistence type="predicted"/>
<evidence type="ECO:0000259" key="1">
    <source>
        <dbReference type="PROSITE" id="PS50943"/>
    </source>
</evidence>